<name>A0A7Y3SBV5_9HYPH</name>
<reference evidence="1 2" key="1">
    <citation type="submission" date="2020-02" db="EMBL/GenBank/DDBJ databases">
        <authorList>
            <person name="Sun Q."/>
        </authorList>
    </citation>
    <scope>NUCLEOTIDE SEQUENCE [LARGE SCALE GENOMIC DNA]</scope>
    <source>
        <strain evidence="1 2">CCBAU 03386</strain>
    </source>
</reference>
<dbReference type="Pfam" id="PF04199">
    <property type="entry name" value="Cyclase"/>
    <property type="match status" value="1"/>
</dbReference>
<dbReference type="SUPFAM" id="SSF102198">
    <property type="entry name" value="Putative cyclase"/>
    <property type="match status" value="1"/>
</dbReference>
<dbReference type="Gene3D" id="3.50.30.50">
    <property type="entry name" value="Putative cyclase"/>
    <property type="match status" value="1"/>
</dbReference>
<dbReference type="RefSeq" id="WP_171378051.1">
    <property type="nucleotide sequence ID" value="NZ_JABFCN010000058.1"/>
</dbReference>
<dbReference type="EMBL" id="JABFCN010000058">
    <property type="protein sequence ID" value="NNU40864.1"/>
    <property type="molecule type" value="Genomic_DNA"/>
</dbReference>
<keyword evidence="2" id="KW-1185">Reference proteome</keyword>
<protein>
    <submittedName>
        <fullName evidence="1">Uncharacterized protein</fullName>
    </submittedName>
</protein>
<evidence type="ECO:0000313" key="1">
    <source>
        <dbReference type="EMBL" id="NNU40864.1"/>
    </source>
</evidence>
<dbReference type="InterPro" id="IPR037175">
    <property type="entry name" value="KFase_sf"/>
</dbReference>
<dbReference type="InterPro" id="IPR007325">
    <property type="entry name" value="KFase/CYL"/>
</dbReference>
<sequence length="144" mass="15789">MTFFSAVAAAQADEPGLWKVYNDAFKGAKYVDLTHTITPKIPVWAGFGNSTFAPAKAGANLEGFAKQGDVYTYDKHGFEATSYLLTTDQLGTQLDPPAHWAPEYSASDELPATFDDAVPRASRQRTVAKQARPRWRGQIFEANS</sequence>
<dbReference type="Proteomes" id="UP000519972">
    <property type="component" value="Unassembled WGS sequence"/>
</dbReference>
<comment type="caution">
    <text evidence="1">The sequence shown here is derived from an EMBL/GenBank/DDBJ whole genome shotgun (WGS) entry which is preliminary data.</text>
</comment>
<evidence type="ECO:0000313" key="2">
    <source>
        <dbReference type="Proteomes" id="UP000519972"/>
    </source>
</evidence>
<organism evidence="1 2">
    <name type="scientific">Rhizobium sophorae</name>
    <dbReference type="NCBI Taxonomy" id="1535242"/>
    <lineage>
        <taxon>Bacteria</taxon>
        <taxon>Pseudomonadati</taxon>
        <taxon>Pseudomonadota</taxon>
        <taxon>Alphaproteobacteria</taxon>
        <taxon>Hyphomicrobiales</taxon>
        <taxon>Rhizobiaceae</taxon>
        <taxon>Rhizobium/Agrobacterium group</taxon>
        <taxon>Rhizobium</taxon>
    </lineage>
</organism>
<accession>A0A7Y3SBV5</accession>
<dbReference type="GO" id="GO:0019441">
    <property type="term" value="P:L-tryptophan catabolic process to kynurenine"/>
    <property type="evidence" value="ECO:0007669"/>
    <property type="project" value="InterPro"/>
</dbReference>
<gene>
    <name evidence="1" type="ORF">G9X64_31155</name>
</gene>
<dbReference type="GO" id="GO:0004061">
    <property type="term" value="F:arylformamidase activity"/>
    <property type="evidence" value="ECO:0007669"/>
    <property type="project" value="InterPro"/>
</dbReference>
<dbReference type="AlphaFoldDB" id="A0A7Y3SBV5"/>
<proteinExistence type="predicted"/>